<dbReference type="GO" id="GO:0005506">
    <property type="term" value="F:iron ion binding"/>
    <property type="evidence" value="ECO:0007669"/>
    <property type="project" value="InterPro"/>
</dbReference>
<dbReference type="InterPro" id="IPR001128">
    <property type="entry name" value="Cyt_P450"/>
</dbReference>
<dbReference type="SUPFAM" id="SSF48264">
    <property type="entry name" value="Cytochrome P450"/>
    <property type="match status" value="1"/>
</dbReference>
<evidence type="ECO:0000313" key="7">
    <source>
        <dbReference type="EMBL" id="KAF2022235.1"/>
    </source>
</evidence>
<feature type="binding site" description="axial binding residue" evidence="6">
    <location>
        <position position="442"/>
    </location>
    <ligand>
        <name>heme</name>
        <dbReference type="ChEBI" id="CHEBI:30413"/>
    </ligand>
    <ligandPart>
        <name>Fe</name>
        <dbReference type="ChEBI" id="CHEBI:18248"/>
    </ligandPart>
</feature>
<dbReference type="InterPro" id="IPR036396">
    <property type="entry name" value="Cyt_P450_sf"/>
</dbReference>
<evidence type="ECO:0000256" key="3">
    <source>
        <dbReference type="ARBA" id="ARBA00022617"/>
    </source>
</evidence>
<comment type="cofactor">
    <cofactor evidence="1 6">
        <name>heme</name>
        <dbReference type="ChEBI" id="CHEBI:30413"/>
    </cofactor>
</comment>
<dbReference type="GO" id="GO:0020037">
    <property type="term" value="F:heme binding"/>
    <property type="evidence" value="ECO:0007669"/>
    <property type="project" value="InterPro"/>
</dbReference>
<dbReference type="GO" id="GO:0008395">
    <property type="term" value="F:steroid hydroxylase activity"/>
    <property type="evidence" value="ECO:0007669"/>
    <property type="project" value="TreeGrafter"/>
</dbReference>
<name>A0A6A5Y9G2_9PLEO</name>
<keyword evidence="8" id="KW-1185">Reference proteome</keyword>
<dbReference type="PANTHER" id="PTHR24304:SF2">
    <property type="entry name" value="24-HYDROXYCHOLESTEROL 7-ALPHA-HYDROXYLASE"/>
    <property type="match status" value="1"/>
</dbReference>
<evidence type="ECO:0000256" key="5">
    <source>
        <dbReference type="ARBA" id="ARBA00023004"/>
    </source>
</evidence>
<comment type="similarity">
    <text evidence="2">Belongs to the cytochrome P450 family.</text>
</comment>
<keyword evidence="4 6" id="KW-0479">Metal-binding</keyword>
<evidence type="ECO:0000256" key="6">
    <source>
        <dbReference type="PIRSR" id="PIRSR602403-1"/>
    </source>
</evidence>
<dbReference type="PANTHER" id="PTHR24304">
    <property type="entry name" value="CYTOCHROME P450 FAMILY 7"/>
    <property type="match status" value="1"/>
</dbReference>
<dbReference type="EMBL" id="ML978066">
    <property type="protein sequence ID" value="KAF2022235.1"/>
    <property type="molecule type" value="Genomic_DNA"/>
</dbReference>
<dbReference type="Gene3D" id="1.10.630.10">
    <property type="entry name" value="Cytochrome P450"/>
    <property type="match status" value="1"/>
</dbReference>
<evidence type="ECO:0000313" key="8">
    <source>
        <dbReference type="Proteomes" id="UP000799778"/>
    </source>
</evidence>
<evidence type="ECO:0000256" key="2">
    <source>
        <dbReference type="ARBA" id="ARBA00010617"/>
    </source>
</evidence>
<dbReference type="Pfam" id="PF00067">
    <property type="entry name" value="p450"/>
    <property type="match status" value="1"/>
</dbReference>
<evidence type="ECO:0000256" key="4">
    <source>
        <dbReference type="ARBA" id="ARBA00022723"/>
    </source>
</evidence>
<protein>
    <submittedName>
        <fullName evidence="7">Pfs, NACHT and ankyrin domain protein</fullName>
    </submittedName>
</protein>
<keyword evidence="5 6" id="KW-0408">Iron</keyword>
<dbReference type="RefSeq" id="XP_033390574.1">
    <property type="nucleotide sequence ID" value="XM_033531596.1"/>
</dbReference>
<dbReference type="CDD" id="cd11040">
    <property type="entry name" value="CYP7_CYP8-like"/>
    <property type="match status" value="1"/>
</dbReference>
<dbReference type="Proteomes" id="UP000799778">
    <property type="component" value="Unassembled WGS sequence"/>
</dbReference>
<dbReference type="GO" id="GO:0016705">
    <property type="term" value="F:oxidoreductase activity, acting on paired donors, with incorporation or reduction of molecular oxygen"/>
    <property type="evidence" value="ECO:0007669"/>
    <property type="project" value="InterPro"/>
</dbReference>
<sequence>MNLTSILPANASLSYAGKLTSARVNVLGHGYYFIQDRESIEALWRTQMLSSPMASYIITLKYLFGMRENALLAYQEDNSGPFPKPFPGSNVEARNRIDKITHQVLLRGFTGSGLKPLTQRTAGALRKRLDQLPVDQDWVEYPDLLKFFYDIVGTSIVESLAGPSHLQINPTFLDDFWTFDQYIPWFARGMPSFLIPKGSTVRSKLINQLQSWYSFARNNFHESSIGEDGDFDSYWGSSIIRSRHETLRHVDGHDDSAHASTDLGLLWASLSNVVPAAMFATLHIFKEHGLLGRVRDTICDKDPLGVNRYEITKDPLLQSIYMETLRVYVKTYFLTTSPIKDINVGKWHIPKDGLILVNSGISHMDKDFWNSKAGQWPVETFWADRFIKYPGEENSGPALPEIAKEEAKTCKIRSPVVEKCPYISTDGLEGSWIPFGGGHAMCPGRFLAKNAIIAMSAAMASMFDMEIMTDSVDTSSGKFGLGTSSPKKAVPFRLRRRHATL</sequence>
<dbReference type="InterPro" id="IPR050529">
    <property type="entry name" value="CYP450_sterol_14alpha_dmase"/>
</dbReference>
<dbReference type="GeneID" id="54288993"/>
<evidence type="ECO:0000256" key="1">
    <source>
        <dbReference type="ARBA" id="ARBA00001971"/>
    </source>
</evidence>
<dbReference type="OrthoDB" id="1470350at2759"/>
<accession>A0A6A5Y9G2</accession>
<dbReference type="AlphaFoldDB" id="A0A6A5Y9G2"/>
<organism evidence="7 8">
    <name type="scientific">Aaosphaeria arxii CBS 175.79</name>
    <dbReference type="NCBI Taxonomy" id="1450172"/>
    <lineage>
        <taxon>Eukaryota</taxon>
        <taxon>Fungi</taxon>
        <taxon>Dikarya</taxon>
        <taxon>Ascomycota</taxon>
        <taxon>Pezizomycotina</taxon>
        <taxon>Dothideomycetes</taxon>
        <taxon>Pleosporomycetidae</taxon>
        <taxon>Pleosporales</taxon>
        <taxon>Pleosporales incertae sedis</taxon>
        <taxon>Aaosphaeria</taxon>
    </lineage>
</organism>
<dbReference type="PRINTS" id="PR00465">
    <property type="entry name" value="EP450IV"/>
</dbReference>
<reference evidence="7" key="1">
    <citation type="journal article" date="2020" name="Stud. Mycol.">
        <title>101 Dothideomycetes genomes: a test case for predicting lifestyles and emergence of pathogens.</title>
        <authorList>
            <person name="Haridas S."/>
            <person name="Albert R."/>
            <person name="Binder M."/>
            <person name="Bloem J."/>
            <person name="Labutti K."/>
            <person name="Salamov A."/>
            <person name="Andreopoulos B."/>
            <person name="Baker S."/>
            <person name="Barry K."/>
            <person name="Bills G."/>
            <person name="Bluhm B."/>
            <person name="Cannon C."/>
            <person name="Castanera R."/>
            <person name="Culley D."/>
            <person name="Daum C."/>
            <person name="Ezra D."/>
            <person name="Gonzalez J."/>
            <person name="Henrissat B."/>
            <person name="Kuo A."/>
            <person name="Liang C."/>
            <person name="Lipzen A."/>
            <person name="Lutzoni F."/>
            <person name="Magnuson J."/>
            <person name="Mondo S."/>
            <person name="Nolan M."/>
            <person name="Ohm R."/>
            <person name="Pangilinan J."/>
            <person name="Park H.-J."/>
            <person name="Ramirez L."/>
            <person name="Alfaro M."/>
            <person name="Sun H."/>
            <person name="Tritt A."/>
            <person name="Yoshinaga Y."/>
            <person name="Zwiers L.-H."/>
            <person name="Turgeon B."/>
            <person name="Goodwin S."/>
            <person name="Spatafora J."/>
            <person name="Crous P."/>
            <person name="Grigoriev I."/>
        </authorList>
    </citation>
    <scope>NUCLEOTIDE SEQUENCE</scope>
    <source>
        <strain evidence="7">CBS 175.79</strain>
    </source>
</reference>
<proteinExistence type="inferred from homology"/>
<keyword evidence="3 6" id="KW-0349">Heme</keyword>
<dbReference type="InterPro" id="IPR002403">
    <property type="entry name" value="Cyt_P450_E_grp-IV"/>
</dbReference>
<gene>
    <name evidence="7" type="ORF">BU24DRAFT_458110</name>
</gene>